<keyword evidence="3" id="KW-1185">Reference proteome</keyword>
<dbReference type="RefSeq" id="XP_025478800.1">
    <property type="nucleotide sequence ID" value="XM_025623564.1"/>
</dbReference>
<sequence length="88" mass="10239">MSEDMNRTEFVNNQQSKRQLQKEENKLSSKSKEKRGEREGARERERKAPRIESSLVRGNGTRSPPTEASKQGICQSFTFEIQPIAREW</sequence>
<evidence type="ECO:0000313" key="3">
    <source>
        <dbReference type="Proteomes" id="UP000247647"/>
    </source>
</evidence>
<dbReference type="EMBL" id="KZ821464">
    <property type="protein sequence ID" value="PYH33322.1"/>
    <property type="molecule type" value="Genomic_DNA"/>
</dbReference>
<dbReference type="GeneID" id="37126020"/>
<reference evidence="2" key="1">
    <citation type="submission" date="2016-12" db="EMBL/GenBank/DDBJ databases">
        <title>The genomes of Aspergillus section Nigri reveals drivers in fungal speciation.</title>
        <authorList>
            <consortium name="DOE Joint Genome Institute"/>
            <person name="Vesth T.C."/>
            <person name="Nybo J."/>
            <person name="Theobald S."/>
            <person name="Brandl J."/>
            <person name="Frisvad J.C."/>
            <person name="Nielsen K.F."/>
            <person name="Lyhne E.K."/>
            <person name="Kogle M.E."/>
            <person name="Kuo A."/>
            <person name="Riley R."/>
            <person name="Clum A."/>
            <person name="Nolan M."/>
            <person name="Lipzen A."/>
            <person name="Salamov A."/>
            <person name="Henrissat B."/>
            <person name="Wiebenga A."/>
            <person name="De Vries R.P."/>
            <person name="Grigoriev I.V."/>
            <person name="Mortensen U.H."/>
            <person name="Andersen M.R."/>
            <person name="Baker S.E."/>
        </authorList>
    </citation>
    <scope>NUCLEOTIDE SEQUENCE [LARGE SCALE GENOMIC DNA]</scope>
    <source>
        <strain evidence="2">CBS 115656</strain>
    </source>
</reference>
<protein>
    <submittedName>
        <fullName evidence="2">Uncharacterized protein</fullName>
    </submittedName>
</protein>
<accession>A0A318ZA04</accession>
<dbReference type="Proteomes" id="UP000247647">
    <property type="component" value="Unassembled WGS sequence"/>
</dbReference>
<feature type="region of interest" description="Disordered" evidence="1">
    <location>
        <begin position="1"/>
        <end position="74"/>
    </location>
</feature>
<dbReference type="AlphaFoldDB" id="A0A318ZA04"/>
<feature type="compositionally biased region" description="Polar residues" evidence="1">
    <location>
        <begin position="9"/>
        <end position="18"/>
    </location>
</feature>
<proteinExistence type="predicted"/>
<evidence type="ECO:0000256" key="1">
    <source>
        <dbReference type="SAM" id="MobiDB-lite"/>
    </source>
</evidence>
<organism evidence="2 3">
    <name type="scientific">Aspergillus neoniger (strain CBS 115656)</name>
    <dbReference type="NCBI Taxonomy" id="1448310"/>
    <lineage>
        <taxon>Eukaryota</taxon>
        <taxon>Fungi</taxon>
        <taxon>Dikarya</taxon>
        <taxon>Ascomycota</taxon>
        <taxon>Pezizomycotina</taxon>
        <taxon>Eurotiomycetes</taxon>
        <taxon>Eurotiomycetidae</taxon>
        <taxon>Eurotiales</taxon>
        <taxon>Aspergillaceae</taxon>
        <taxon>Aspergillus</taxon>
        <taxon>Aspergillus subgen. Circumdati</taxon>
    </lineage>
</organism>
<feature type="compositionally biased region" description="Polar residues" evidence="1">
    <location>
        <begin position="60"/>
        <end position="74"/>
    </location>
</feature>
<evidence type="ECO:0000313" key="2">
    <source>
        <dbReference type="EMBL" id="PYH33322.1"/>
    </source>
</evidence>
<feature type="compositionally biased region" description="Basic and acidic residues" evidence="1">
    <location>
        <begin position="20"/>
        <end position="50"/>
    </location>
</feature>
<name>A0A318ZA04_ASPNB</name>
<gene>
    <name evidence="2" type="ORF">BO87DRAFT_377481</name>
</gene>